<feature type="domain" description="GP-PDE" evidence="1">
    <location>
        <begin position="1"/>
        <end position="72"/>
    </location>
</feature>
<dbReference type="PROSITE" id="PS51704">
    <property type="entry name" value="GP_PDE"/>
    <property type="match status" value="1"/>
</dbReference>
<sequence>MDPTLPLVQLLGDPALDEEKEDELKEIMEYATGVGPNFNNINDEYVETVRDYGLHIHPYTVNDKETMETALE</sequence>
<dbReference type="Proteomes" id="UP000252100">
    <property type="component" value="Chromosome"/>
</dbReference>
<dbReference type="Pfam" id="PF03009">
    <property type="entry name" value="GDPD"/>
    <property type="match status" value="1"/>
</dbReference>
<dbReference type="GO" id="GO:0006629">
    <property type="term" value="P:lipid metabolic process"/>
    <property type="evidence" value="ECO:0007669"/>
    <property type="project" value="InterPro"/>
</dbReference>
<dbReference type="SUPFAM" id="SSF51695">
    <property type="entry name" value="PLC-like phosphodiesterases"/>
    <property type="match status" value="1"/>
</dbReference>
<dbReference type="Gene3D" id="3.20.20.190">
    <property type="entry name" value="Phosphatidylinositol (PI) phosphodiesterase"/>
    <property type="match status" value="1"/>
</dbReference>
<reference evidence="2 3" key="1">
    <citation type="journal article" date="2018" name="J. Microbiol.">
        <title>Salicibibacter kimchii gen. nov., sp. nov., a moderately halophilic and alkalitolerant bacterium in the family Bacillaceae, isolated from kimchi.</title>
        <authorList>
            <person name="Jang J.Y."/>
            <person name="Oh Y.J."/>
            <person name="Lim S.K."/>
            <person name="Park H.K."/>
            <person name="Lee C."/>
            <person name="Kim J.Y."/>
            <person name="Lee M.A."/>
            <person name="Choi H.J."/>
        </authorList>
    </citation>
    <scope>NUCLEOTIDE SEQUENCE [LARGE SCALE GENOMIC DNA]</scope>
    <source>
        <strain evidence="2 3">NKC1-1</strain>
    </source>
</reference>
<accession>A0A345BY99</accession>
<organism evidence="2 3">
    <name type="scientific">Salicibibacter kimchii</name>
    <dbReference type="NCBI Taxonomy" id="2099786"/>
    <lineage>
        <taxon>Bacteria</taxon>
        <taxon>Bacillati</taxon>
        <taxon>Bacillota</taxon>
        <taxon>Bacilli</taxon>
        <taxon>Bacillales</taxon>
        <taxon>Bacillaceae</taxon>
        <taxon>Salicibibacter</taxon>
    </lineage>
</organism>
<evidence type="ECO:0000313" key="3">
    <source>
        <dbReference type="Proteomes" id="UP000252100"/>
    </source>
</evidence>
<dbReference type="OrthoDB" id="384721at2"/>
<dbReference type="GO" id="GO:0008081">
    <property type="term" value="F:phosphoric diester hydrolase activity"/>
    <property type="evidence" value="ECO:0007669"/>
    <property type="project" value="InterPro"/>
</dbReference>
<dbReference type="EMBL" id="CP031092">
    <property type="protein sequence ID" value="AXF55930.1"/>
    <property type="molecule type" value="Genomic_DNA"/>
</dbReference>
<gene>
    <name evidence="2" type="ORF">DT065_07760</name>
</gene>
<dbReference type="KEGG" id="rue:DT065_07760"/>
<evidence type="ECO:0000259" key="1">
    <source>
        <dbReference type="PROSITE" id="PS51704"/>
    </source>
</evidence>
<dbReference type="InterPro" id="IPR030395">
    <property type="entry name" value="GP_PDE_dom"/>
</dbReference>
<proteinExistence type="predicted"/>
<protein>
    <recommendedName>
        <fullName evidence="1">GP-PDE domain-containing protein</fullName>
    </recommendedName>
</protein>
<evidence type="ECO:0000313" key="2">
    <source>
        <dbReference type="EMBL" id="AXF55930.1"/>
    </source>
</evidence>
<name>A0A345BY99_9BACI</name>
<dbReference type="AlphaFoldDB" id="A0A345BY99"/>
<dbReference type="InterPro" id="IPR017946">
    <property type="entry name" value="PLC-like_Pdiesterase_TIM-brl"/>
</dbReference>
<keyword evidence="3" id="KW-1185">Reference proteome</keyword>